<sequence length="293" mass="31400">MSATFTTPKKQLTWLITGCSSGFGLSLTRIAQAGGHTVIATSRNPSRTPELVAEVEGKGGKWLQLDVASPNSAQVIEDLEKSGQEIDILVNNAGFSIYAPIETFAEDEIRAEMESMYFGPLRLIRAVLPHMRKRRFGVIVNMSSGAALEARDSMGAYAGAKAGLDGLTKVLAKEVAPFNIRALTVVLGTFNTNMGNAAVFGKNPLPDDYKGSVAEQTIQFLSSGKIPINGDKEKAMKAVYEVVVGEGAGAGREAERFLPLGTDMTARVKMVQEYLAHGLEVFGDVTNNVNIDK</sequence>
<dbReference type="Pfam" id="PF00106">
    <property type="entry name" value="adh_short"/>
    <property type="match status" value="1"/>
</dbReference>
<comment type="caution">
    <text evidence="3">The sequence shown here is derived from an EMBL/GenBank/DDBJ whole genome shotgun (WGS) entry which is preliminary data.</text>
</comment>
<dbReference type="Proteomes" id="UP001276659">
    <property type="component" value="Unassembled WGS sequence"/>
</dbReference>
<comment type="similarity">
    <text evidence="2">Belongs to the short-chain dehydrogenases/reductases (SDR) family.</text>
</comment>
<dbReference type="PANTHER" id="PTHR43976:SF6">
    <property type="entry name" value="OXIDOREDUCTASE, PUTATIVE (AFU_ORTHOLOGUE AFUA_1G13950)-RELATED"/>
    <property type="match status" value="1"/>
</dbReference>
<evidence type="ECO:0000313" key="4">
    <source>
        <dbReference type="Proteomes" id="UP001276659"/>
    </source>
</evidence>
<dbReference type="PROSITE" id="PS00061">
    <property type="entry name" value="ADH_SHORT"/>
    <property type="match status" value="1"/>
</dbReference>
<reference evidence="3" key="1">
    <citation type="submission" date="2022-11" db="EMBL/GenBank/DDBJ databases">
        <title>Chromosomal genome sequence assembly and mating type (MAT) locus characterization of the leprose asexual lichenized fungus Lepraria neglecta (Nyl.) Erichsen.</title>
        <authorList>
            <person name="Allen J.L."/>
            <person name="Pfeffer B."/>
        </authorList>
    </citation>
    <scope>NUCLEOTIDE SEQUENCE</scope>
    <source>
        <strain evidence="3">Allen 5258</strain>
    </source>
</reference>
<dbReference type="EMBL" id="JASNWA010000008">
    <property type="protein sequence ID" value="KAK3172009.1"/>
    <property type="molecule type" value="Genomic_DNA"/>
</dbReference>
<keyword evidence="4" id="KW-1185">Reference proteome</keyword>
<accession>A0AAD9Z5R0</accession>
<keyword evidence="1" id="KW-0521">NADP</keyword>
<organism evidence="3 4">
    <name type="scientific">Lepraria neglecta</name>
    <dbReference type="NCBI Taxonomy" id="209136"/>
    <lineage>
        <taxon>Eukaryota</taxon>
        <taxon>Fungi</taxon>
        <taxon>Dikarya</taxon>
        <taxon>Ascomycota</taxon>
        <taxon>Pezizomycotina</taxon>
        <taxon>Lecanoromycetes</taxon>
        <taxon>OSLEUM clade</taxon>
        <taxon>Lecanoromycetidae</taxon>
        <taxon>Lecanorales</taxon>
        <taxon>Lecanorineae</taxon>
        <taxon>Stereocaulaceae</taxon>
        <taxon>Lepraria</taxon>
    </lineage>
</organism>
<dbReference type="InterPro" id="IPR051911">
    <property type="entry name" value="SDR_oxidoreductase"/>
</dbReference>
<evidence type="ECO:0000256" key="1">
    <source>
        <dbReference type="ARBA" id="ARBA00022857"/>
    </source>
</evidence>
<dbReference type="PRINTS" id="PR00081">
    <property type="entry name" value="GDHRDH"/>
</dbReference>
<proteinExistence type="inferred from homology"/>
<dbReference type="AlphaFoldDB" id="A0AAD9Z5R0"/>
<dbReference type="Gene3D" id="3.40.50.720">
    <property type="entry name" value="NAD(P)-binding Rossmann-like Domain"/>
    <property type="match status" value="1"/>
</dbReference>
<name>A0AAD9Z5R0_9LECA</name>
<protein>
    <recommendedName>
        <fullName evidence="5">Short-chain oxidoreductase</fullName>
    </recommendedName>
</protein>
<gene>
    <name evidence="3" type="ORF">OEA41_004093</name>
</gene>
<dbReference type="InterPro" id="IPR036291">
    <property type="entry name" value="NAD(P)-bd_dom_sf"/>
</dbReference>
<evidence type="ECO:0000256" key="2">
    <source>
        <dbReference type="RuleBase" id="RU000363"/>
    </source>
</evidence>
<evidence type="ECO:0000313" key="3">
    <source>
        <dbReference type="EMBL" id="KAK3172009.1"/>
    </source>
</evidence>
<dbReference type="InterPro" id="IPR020904">
    <property type="entry name" value="Sc_DH/Rdtase_CS"/>
</dbReference>
<dbReference type="PANTHER" id="PTHR43976">
    <property type="entry name" value="SHORT CHAIN DEHYDROGENASE"/>
    <property type="match status" value="1"/>
</dbReference>
<dbReference type="SUPFAM" id="SSF51735">
    <property type="entry name" value="NAD(P)-binding Rossmann-fold domains"/>
    <property type="match status" value="1"/>
</dbReference>
<evidence type="ECO:0008006" key="5">
    <source>
        <dbReference type="Google" id="ProtNLM"/>
    </source>
</evidence>
<dbReference type="PRINTS" id="PR00080">
    <property type="entry name" value="SDRFAMILY"/>
</dbReference>
<dbReference type="InterPro" id="IPR002347">
    <property type="entry name" value="SDR_fam"/>
</dbReference>